<proteinExistence type="predicted"/>
<organism evidence="1 2">
    <name type="scientific">Flavobacterium oncorhynchi</name>
    <dbReference type="NCBI Taxonomy" id="728056"/>
    <lineage>
        <taxon>Bacteria</taxon>
        <taxon>Pseudomonadati</taxon>
        <taxon>Bacteroidota</taxon>
        <taxon>Flavobacteriia</taxon>
        <taxon>Flavobacteriales</taxon>
        <taxon>Flavobacteriaceae</taxon>
        <taxon>Flavobacterium</taxon>
    </lineage>
</organism>
<sequence length="72" mass="8037">MACTDGLDFLEKELLSTLAKCSIFSYSEIKLVYEKVKSIDKTIAVLKLSASGFTLKYAILEFLQNAEIKITP</sequence>
<name>A0A226I5X5_9FLAO</name>
<comment type="caution">
    <text evidence="1">The sequence shown here is derived from an EMBL/GenBank/DDBJ whole genome shotgun (WGS) entry which is preliminary data.</text>
</comment>
<dbReference type="RefSeq" id="WP_089053127.1">
    <property type="nucleotide sequence ID" value="NZ_MUHA01000006.1"/>
</dbReference>
<protein>
    <submittedName>
        <fullName evidence="1">Uncharacterized protein</fullName>
    </submittedName>
</protein>
<dbReference type="Proteomes" id="UP000198336">
    <property type="component" value="Unassembled WGS sequence"/>
</dbReference>
<evidence type="ECO:0000313" key="1">
    <source>
        <dbReference type="EMBL" id="OXB01735.1"/>
    </source>
</evidence>
<gene>
    <name evidence="1" type="ORF">B0A75_04650</name>
</gene>
<evidence type="ECO:0000313" key="2">
    <source>
        <dbReference type="Proteomes" id="UP000198336"/>
    </source>
</evidence>
<reference evidence="1 2" key="1">
    <citation type="submission" date="2016-11" db="EMBL/GenBank/DDBJ databases">
        <title>Whole genomes of Flavobacteriaceae.</title>
        <authorList>
            <person name="Stine C."/>
            <person name="Li C."/>
            <person name="Tadesse D."/>
        </authorList>
    </citation>
    <scope>NUCLEOTIDE SEQUENCE [LARGE SCALE GENOMIC DNA]</scope>
    <source>
        <strain evidence="1 2">CCUG 59446</strain>
    </source>
</reference>
<dbReference type="EMBL" id="MUHA01000006">
    <property type="protein sequence ID" value="OXB01735.1"/>
    <property type="molecule type" value="Genomic_DNA"/>
</dbReference>
<dbReference type="AlphaFoldDB" id="A0A226I5X5"/>
<accession>A0A226I5X5</accession>
<keyword evidence="2" id="KW-1185">Reference proteome</keyword>